<gene>
    <name evidence="9" type="primary">mdtA</name>
    <name evidence="9" type="ORF">DEA8626_02394</name>
</gene>
<proteinExistence type="inferred from homology"/>
<dbReference type="GO" id="GO:1990281">
    <property type="term" value="C:efflux pump complex"/>
    <property type="evidence" value="ECO:0007669"/>
    <property type="project" value="TreeGrafter"/>
</dbReference>
<evidence type="ECO:0000259" key="6">
    <source>
        <dbReference type="Pfam" id="PF25917"/>
    </source>
</evidence>
<dbReference type="RefSeq" id="WP_108853451.1">
    <property type="nucleotide sequence ID" value="NZ_OMOQ01000002.1"/>
</dbReference>
<dbReference type="InterPro" id="IPR058627">
    <property type="entry name" value="MdtA-like_C"/>
</dbReference>
<protein>
    <submittedName>
        <fullName evidence="9">Multidrug resistance protein MdtA</fullName>
    </submittedName>
</protein>
<comment type="subcellular location">
    <subcellularLocation>
        <location evidence="1">Cell envelope</location>
    </subcellularLocation>
</comment>
<dbReference type="Gene3D" id="2.40.50.100">
    <property type="match status" value="1"/>
</dbReference>
<feature type="domain" description="CusB-like beta-barrel" evidence="7">
    <location>
        <begin position="204"/>
        <end position="273"/>
    </location>
</feature>
<dbReference type="AlphaFoldDB" id="A0A2R8BJ59"/>
<keyword evidence="3" id="KW-0813">Transport</keyword>
<sequence length="356" mass="37016">MTRFALCLATILALPATAEEAEQPSGAAPRPVVSVVVQPEAELPLTYVGTVASRIETDLGFPLIGTIAERPISAGDVVQRDEILARLDPEALDADLRAAEAGVAVAEAQLRSAADATDRARSLAETGAGSETRLEDAERALVAAEARLEQARASLASAQDTRDLATLTAPQDGVVTEIFAEPGATLSAGQPVLRLAATDAREIVIDLSEQDVAALEPGVEFQARLAANPAVTATATLRQIDPVAERTTRTRRLHLALKDAPDSFRLGALVRVTPLSGSDAGVVLPAGAVLDSDGPSPSVWRVDRADNQVERVPVTLGPRVGDYIVVTSGLSPGTEVVVKGIHSLEEGQIVGPRVPG</sequence>
<accession>A0A2R8BJ59</accession>
<reference evidence="9 10" key="1">
    <citation type="submission" date="2018-03" db="EMBL/GenBank/DDBJ databases">
        <authorList>
            <person name="Keele B.F."/>
        </authorList>
    </citation>
    <scope>NUCLEOTIDE SEQUENCE [LARGE SCALE GENOMIC DNA]</scope>
    <source>
        <strain evidence="9 10">CECT 8626</strain>
    </source>
</reference>
<organism evidence="9 10">
    <name type="scientific">Albidovulum aquaemixtae</name>
    <dbReference type="NCBI Taxonomy" id="1542388"/>
    <lineage>
        <taxon>Bacteria</taxon>
        <taxon>Pseudomonadati</taxon>
        <taxon>Pseudomonadota</taxon>
        <taxon>Alphaproteobacteria</taxon>
        <taxon>Rhodobacterales</taxon>
        <taxon>Paracoccaceae</taxon>
        <taxon>Albidovulum</taxon>
    </lineage>
</organism>
<evidence type="ECO:0000313" key="9">
    <source>
        <dbReference type="EMBL" id="SPH23330.1"/>
    </source>
</evidence>
<dbReference type="NCBIfam" id="TIGR01730">
    <property type="entry name" value="RND_mfp"/>
    <property type="match status" value="1"/>
</dbReference>
<dbReference type="Proteomes" id="UP000244924">
    <property type="component" value="Unassembled WGS sequence"/>
</dbReference>
<keyword evidence="4" id="KW-0175">Coiled coil</keyword>
<dbReference type="PANTHER" id="PTHR30469:SF15">
    <property type="entry name" value="HLYD FAMILY OF SECRETION PROTEINS"/>
    <property type="match status" value="1"/>
</dbReference>
<dbReference type="GO" id="GO:0015562">
    <property type="term" value="F:efflux transmembrane transporter activity"/>
    <property type="evidence" value="ECO:0007669"/>
    <property type="project" value="TreeGrafter"/>
</dbReference>
<dbReference type="InterPro" id="IPR006143">
    <property type="entry name" value="RND_pump_MFP"/>
</dbReference>
<feature type="chain" id="PRO_5015327679" evidence="5">
    <location>
        <begin position="19"/>
        <end position="356"/>
    </location>
</feature>
<evidence type="ECO:0000256" key="5">
    <source>
        <dbReference type="SAM" id="SignalP"/>
    </source>
</evidence>
<evidence type="ECO:0000256" key="4">
    <source>
        <dbReference type="SAM" id="Coils"/>
    </source>
</evidence>
<dbReference type="Pfam" id="PF25967">
    <property type="entry name" value="RND-MFP_C"/>
    <property type="match status" value="1"/>
</dbReference>
<evidence type="ECO:0000256" key="2">
    <source>
        <dbReference type="ARBA" id="ARBA00009477"/>
    </source>
</evidence>
<feature type="coiled-coil region" evidence="4">
    <location>
        <begin position="134"/>
        <end position="161"/>
    </location>
</feature>
<feature type="domain" description="Multidrug resistance protein MdtA-like C-terminal permuted SH3" evidence="8">
    <location>
        <begin position="282"/>
        <end position="342"/>
    </location>
</feature>
<evidence type="ECO:0000313" key="10">
    <source>
        <dbReference type="Proteomes" id="UP000244924"/>
    </source>
</evidence>
<evidence type="ECO:0000259" key="8">
    <source>
        <dbReference type="Pfam" id="PF25967"/>
    </source>
</evidence>
<dbReference type="Gene3D" id="2.40.420.20">
    <property type="match status" value="1"/>
</dbReference>
<name>A0A2R8BJ59_9RHOB</name>
<dbReference type="Pfam" id="PF25954">
    <property type="entry name" value="Beta-barrel_RND_2"/>
    <property type="match status" value="1"/>
</dbReference>
<dbReference type="Pfam" id="PF25917">
    <property type="entry name" value="BSH_RND"/>
    <property type="match status" value="1"/>
</dbReference>
<feature type="domain" description="Multidrug resistance protein MdtA-like barrel-sandwich hybrid" evidence="6">
    <location>
        <begin position="65"/>
        <end position="191"/>
    </location>
</feature>
<dbReference type="Gene3D" id="2.40.30.170">
    <property type="match status" value="1"/>
</dbReference>
<comment type="similarity">
    <text evidence="2">Belongs to the membrane fusion protein (MFP) (TC 8.A.1) family.</text>
</comment>
<evidence type="ECO:0000259" key="7">
    <source>
        <dbReference type="Pfam" id="PF25954"/>
    </source>
</evidence>
<evidence type="ECO:0000256" key="1">
    <source>
        <dbReference type="ARBA" id="ARBA00004196"/>
    </source>
</evidence>
<dbReference type="InterPro" id="IPR058625">
    <property type="entry name" value="MdtA-like_BSH"/>
</dbReference>
<keyword evidence="5" id="KW-0732">Signal</keyword>
<dbReference type="SUPFAM" id="SSF111369">
    <property type="entry name" value="HlyD-like secretion proteins"/>
    <property type="match status" value="1"/>
</dbReference>
<dbReference type="EMBL" id="OMOQ01000002">
    <property type="protein sequence ID" value="SPH23330.1"/>
    <property type="molecule type" value="Genomic_DNA"/>
</dbReference>
<feature type="signal peptide" evidence="5">
    <location>
        <begin position="1"/>
        <end position="18"/>
    </location>
</feature>
<dbReference type="Gene3D" id="1.10.287.470">
    <property type="entry name" value="Helix hairpin bin"/>
    <property type="match status" value="1"/>
</dbReference>
<dbReference type="InterPro" id="IPR058792">
    <property type="entry name" value="Beta-barrel_RND_2"/>
</dbReference>
<keyword evidence="10" id="KW-1185">Reference proteome</keyword>
<dbReference type="PANTHER" id="PTHR30469">
    <property type="entry name" value="MULTIDRUG RESISTANCE PROTEIN MDTA"/>
    <property type="match status" value="1"/>
</dbReference>
<dbReference type="OrthoDB" id="9813967at2"/>
<evidence type="ECO:0000256" key="3">
    <source>
        <dbReference type="ARBA" id="ARBA00022448"/>
    </source>
</evidence>